<feature type="region of interest" description="Disordered" evidence="1">
    <location>
        <begin position="140"/>
        <end position="160"/>
    </location>
</feature>
<dbReference type="Proteomes" id="UP001558652">
    <property type="component" value="Unassembled WGS sequence"/>
</dbReference>
<evidence type="ECO:0000256" key="1">
    <source>
        <dbReference type="SAM" id="MobiDB-lite"/>
    </source>
</evidence>
<reference evidence="2 3" key="1">
    <citation type="submission" date="2024-07" db="EMBL/GenBank/DDBJ databases">
        <title>Chromosome-level genome assembly of the water stick insect Ranatra chinensis (Heteroptera: Nepidae).</title>
        <authorList>
            <person name="Liu X."/>
        </authorList>
    </citation>
    <scope>NUCLEOTIDE SEQUENCE [LARGE SCALE GENOMIC DNA]</scope>
    <source>
        <strain evidence="2">Cailab_2021Rc</strain>
        <tissue evidence="2">Muscle</tissue>
    </source>
</reference>
<comment type="caution">
    <text evidence="2">The sequence shown here is derived from an EMBL/GenBank/DDBJ whole genome shotgun (WGS) entry which is preliminary data.</text>
</comment>
<evidence type="ECO:0000313" key="2">
    <source>
        <dbReference type="EMBL" id="KAL1130675.1"/>
    </source>
</evidence>
<accession>A0ABD0YHH8</accession>
<sequence>MGGCKLGKEILSDTEVASTPSWCKCGDCTEDQEVQCPSATAGPSRKRPLSTTPATPKPSKRTKKEIPVSQFSTIADYAKAGPSSEPTSSFINEPNAFPEDAKDVGCTDEHPSGVFVHPGGAYGDIAEKWHPFRVDESSSRFRGPLGEGTPVRPPSAQHIHESCGDYSKRRDWDCPRRPSDHSVVIGEHSSRFFNLEQIKDLIDKSNTVVFYPISINRLLSEDLSERYVESSLRQSFDGDIHPLGLYRLMHKCAFLDEPMIEDDSRGEIDTCTQSDNLVNTIASNLRSSCPSDSEESEHSWM</sequence>
<proteinExistence type="predicted"/>
<feature type="region of interest" description="Disordered" evidence="1">
    <location>
        <begin position="34"/>
        <end position="67"/>
    </location>
</feature>
<keyword evidence="3" id="KW-1185">Reference proteome</keyword>
<organism evidence="2 3">
    <name type="scientific">Ranatra chinensis</name>
    <dbReference type="NCBI Taxonomy" id="642074"/>
    <lineage>
        <taxon>Eukaryota</taxon>
        <taxon>Metazoa</taxon>
        <taxon>Ecdysozoa</taxon>
        <taxon>Arthropoda</taxon>
        <taxon>Hexapoda</taxon>
        <taxon>Insecta</taxon>
        <taxon>Pterygota</taxon>
        <taxon>Neoptera</taxon>
        <taxon>Paraneoptera</taxon>
        <taxon>Hemiptera</taxon>
        <taxon>Heteroptera</taxon>
        <taxon>Panheteroptera</taxon>
        <taxon>Nepomorpha</taxon>
        <taxon>Nepidae</taxon>
        <taxon>Ranatrinae</taxon>
        <taxon>Ranatra</taxon>
    </lineage>
</organism>
<evidence type="ECO:0000313" key="3">
    <source>
        <dbReference type="Proteomes" id="UP001558652"/>
    </source>
</evidence>
<gene>
    <name evidence="2" type="ORF">AAG570_011917</name>
</gene>
<dbReference type="AlphaFoldDB" id="A0ABD0YHH8"/>
<name>A0ABD0YHH8_9HEMI</name>
<dbReference type="EMBL" id="JBFDAA010000007">
    <property type="protein sequence ID" value="KAL1130675.1"/>
    <property type="molecule type" value="Genomic_DNA"/>
</dbReference>
<protein>
    <submittedName>
        <fullName evidence="2">Uncharacterized protein</fullName>
    </submittedName>
</protein>